<protein>
    <submittedName>
        <fullName evidence="1">Uncharacterized protein</fullName>
    </submittedName>
</protein>
<keyword evidence="2" id="KW-1185">Reference proteome</keyword>
<comment type="caution">
    <text evidence="1">The sequence shown here is derived from an EMBL/GenBank/DDBJ whole genome shotgun (WGS) entry which is preliminary data.</text>
</comment>
<dbReference type="OrthoDB" id="2608320at2"/>
<proteinExistence type="predicted"/>
<dbReference type="EMBL" id="NMQW01000023">
    <property type="protein sequence ID" value="OXM85314.1"/>
    <property type="molecule type" value="Genomic_DNA"/>
</dbReference>
<sequence length="132" mass="15533">MWLAVENFEILFKRVSKCVVFGQPVASGSVVNQRISDPRIPMSACYMSLKVQNAEENYYHEVWLKKEGHFAITEAWYRDASVTRKLLHDNVCFSQLQQLFGEEETASVVMRMTEIIKKSERDEWQRQMPRRA</sequence>
<accession>A0A229UPM3</accession>
<evidence type="ECO:0000313" key="2">
    <source>
        <dbReference type="Proteomes" id="UP000215509"/>
    </source>
</evidence>
<evidence type="ECO:0000313" key="1">
    <source>
        <dbReference type="EMBL" id="OXM85314.1"/>
    </source>
</evidence>
<reference evidence="1 2" key="1">
    <citation type="submission" date="2017-07" db="EMBL/GenBank/DDBJ databases">
        <title>Genome sequencing and assembly of Paenibacillus rigui.</title>
        <authorList>
            <person name="Mayilraj S."/>
        </authorList>
    </citation>
    <scope>NUCLEOTIDE SEQUENCE [LARGE SCALE GENOMIC DNA]</scope>
    <source>
        <strain evidence="1 2">JCM 16352</strain>
    </source>
</reference>
<gene>
    <name evidence="1" type="ORF">CF651_17150</name>
</gene>
<dbReference type="AlphaFoldDB" id="A0A229UPM3"/>
<organism evidence="1 2">
    <name type="scientific">Paenibacillus rigui</name>
    <dbReference type="NCBI Taxonomy" id="554312"/>
    <lineage>
        <taxon>Bacteria</taxon>
        <taxon>Bacillati</taxon>
        <taxon>Bacillota</taxon>
        <taxon>Bacilli</taxon>
        <taxon>Bacillales</taxon>
        <taxon>Paenibacillaceae</taxon>
        <taxon>Paenibacillus</taxon>
    </lineage>
</organism>
<name>A0A229UPM3_9BACL</name>
<dbReference type="Proteomes" id="UP000215509">
    <property type="component" value="Unassembled WGS sequence"/>
</dbReference>